<evidence type="ECO:0000256" key="2">
    <source>
        <dbReference type="SAM" id="Phobius"/>
    </source>
</evidence>
<evidence type="ECO:0000313" key="3">
    <source>
        <dbReference type="EMBL" id="MFD2092272.1"/>
    </source>
</evidence>
<protein>
    <submittedName>
        <fullName evidence="3">DUF2567 domain-containing protein</fullName>
    </submittedName>
</protein>
<proteinExistence type="predicted"/>
<organism evidence="3 4">
    <name type="scientific">Blastococcus deserti</name>
    <dbReference type="NCBI Taxonomy" id="2259033"/>
    <lineage>
        <taxon>Bacteria</taxon>
        <taxon>Bacillati</taxon>
        <taxon>Actinomycetota</taxon>
        <taxon>Actinomycetes</taxon>
        <taxon>Geodermatophilales</taxon>
        <taxon>Geodermatophilaceae</taxon>
        <taxon>Blastococcus</taxon>
    </lineage>
</organism>
<comment type="caution">
    <text evidence="3">The sequence shown here is derived from an EMBL/GenBank/DDBJ whole genome shotgun (WGS) entry which is preliminary data.</text>
</comment>
<dbReference type="InterPro" id="IPR021213">
    <property type="entry name" value="DUF2567"/>
</dbReference>
<feature type="transmembrane region" description="Helical" evidence="2">
    <location>
        <begin position="105"/>
        <end position="124"/>
    </location>
</feature>
<sequence>MRPPSPAARPASAYWRGWEEVRADLRSSARIVLVLALAGLPTGLAWWWLAPRAEFRVTGTGPVAVGNPSDELLVADDVVFALLLAGVGLLAGAAAWFLQRRRGVATLLALAVGTCLTGVVAWQVGQLLGAGPTEAQLADVGALVTTGLDLGSPAPLALAPFTAVLAYVVAVLAAPGDDLGRTEPDDAAPVRGALPGGAEPLPEERPLVDVPPAGRPPS</sequence>
<feature type="transmembrane region" description="Helical" evidence="2">
    <location>
        <begin position="31"/>
        <end position="49"/>
    </location>
</feature>
<dbReference type="RefSeq" id="WP_376875827.1">
    <property type="nucleotide sequence ID" value="NZ_JBHUHP010000010.1"/>
</dbReference>
<feature type="transmembrane region" description="Helical" evidence="2">
    <location>
        <begin position="154"/>
        <end position="174"/>
    </location>
</feature>
<feature type="region of interest" description="Disordered" evidence="1">
    <location>
        <begin position="180"/>
        <end position="218"/>
    </location>
</feature>
<dbReference type="EMBL" id="JBHUHP010000010">
    <property type="protein sequence ID" value="MFD2092272.1"/>
    <property type="molecule type" value="Genomic_DNA"/>
</dbReference>
<feature type="transmembrane region" description="Helical" evidence="2">
    <location>
        <begin position="78"/>
        <end position="98"/>
    </location>
</feature>
<gene>
    <name evidence="3" type="ORF">ACFSHS_11890</name>
</gene>
<reference evidence="4" key="1">
    <citation type="journal article" date="2019" name="Int. J. Syst. Evol. Microbiol.">
        <title>The Global Catalogue of Microorganisms (GCM) 10K type strain sequencing project: providing services to taxonomists for standard genome sequencing and annotation.</title>
        <authorList>
            <consortium name="The Broad Institute Genomics Platform"/>
            <consortium name="The Broad Institute Genome Sequencing Center for Infectious Disease"/>
            <person name="Wu L."/>
            <person name="Ma J."/>
        </authorList>
    </citation>
    <scope>NUCLEOTIDE SEQUENCE [LARGE SCALE GENOMIC DNA]</scope>
    <source>
        <strain evidence="4">JCM 3338</strain>
    </source>
</reference>
<keyword evidence="2" id="KW-0812">Transmembrane</keyword>
<evidence type="ECO:0000256" key="1">
    <source>
        <dbReference type="SAM" id="MobiDB-lite"/>
    </source>
</evidence>
<keyword evidence="2" id="KW-0472">Membrane</keyword>
<dbReference type="Pfam" id="PF10821">
    <property type="entry name" value="DUF2567"/>
    <property type="match status" value="1"/>
</dbReference>
<name>A0ABW4XA52_9ACTN</name>
<accession>A0ABW4XA52</accession>
<keyword evidence="4" id="KW-1185">Reference proteome</keyword>
<dbReference type="Proteomes" id="UP001597402">
    <property type="component" value="Unassembled WGS sequence"/>
</dbReference>
<evidence type="ECO:0000313" key="4">
    <source>
        <dbReference type="Proteomes" id="UP001597402"/>
    </source>
</evidence>
<keyword evidence="2" id="KW-1133">Transmembrane helix</keyword>